<evidence type="ECO:0000259" key="4">
    <source>
        <dbReference type="Pfam" id="PF01117"/>
    </source>
</evidence>
<evidence type="ECO:0000313" key="6">
    <source>
        <dbReference type="RefSeq" id="XP_005102296.1"/>
    </source>
</evidence>
<dbReference type="Gene3D" id="3.30.412.10">
    <property type="entry name" value="Proaerolysin, chain A, domain 2"/>
    <property type="match status" value="1"/>
</dbReference>
<dbReference type="Pfam" id="PF01117">
    <property type="entry name" value="Aerolysin"/>
    <property type="match status" value="1"/>
</dbReference>
<feature type="chain" id="PRO_5046926642" evidence="3">
    <location>
        <begin position="33"/>
        <end position="504"/>
    </location>
</feature>
<dbReference type="InterPro" id="IPR055267">
    <property type="entry name" value="Aerolysin-like_C"/>
</dbReference>
<reference evidence="6" key="1">
    <citation type="submission" date="2025-08" db="UniProtKB">
        <authorList>
            <consortium name="RefSeq"/>
        </authorList>
    </citation>
    <scope>IDENTIFICATION</scope>
</reference>
<keyword evidence="3" id="KW-0732">Signal</keyword>
<dbReference type="Proteomes" id="UP000694888">
    <property type="component" value="Unplaced"/>
</dbReference>
<organism evidence="5 6">
    <name type="scientific">Aplysia californica</name>
    <name type="common">California sea hare</name>
    <dbReference type="NCBI Taxonomy" id="6500"/>
    <lineage>
        <taxon>Eukaryota</taxon>
        <taxon>Metazoa</taxon>
        <taxon>Spiralia</taxon>
        <taxon>Lophotrochozoa</taxon>
        <taxon>Mollusca</taxon>
        <taxon>Gastropoda</taxon>
        <taxon>Heterobranchia</taxon>
        <taxon>Euthyneura</taxon>
        <taxon>Tectipleura</taxon>
        <taxon>Aplysiida</taxon>
        <taxon>Aplysioidea</taxon>
        <taxon>Aplysiidae</taxon>
        <taxon>Aplysia</taxon>
    </lineage>
</organism>
<name>A0ABM0JV77_APLCA</name>
<keyword evidence="5" id="KW-1185">Reference proteome</keyword>
<feature type="domain" description="Aerolysin-like C-terminal" evidence="4">
    <location>
        <begin position="188"/>
        <end position="495"/>
    </location>
</feature>
<protein>
    <submittedName>
        <fullName evidence="6">Uncharacterized protein LOC101852190</fullName>
    </submittedName>
</protein>
<evidence type="ECO:0000256" key="2">
    <source>
        <dbReference type="ARBA" id="ARBA00023157"/>
    </source>
</evidence>
<accession>A0ABM0JV77</accession>
<sequence>MMYLSVPDMMGKCRVFTIVVLCLWFLPMVCLACSRGPRPELETKFCPSRKNLIKGFPGGISEHSMKNPRCVKALSSISNTRSTVDNYWSSLDSAYKWVLCPAGYFLQGFKFAKNGDGIYALHEGLCSKDVDSPSTYEHCYRQDAKVSTMCLKDYFVTGILRDSCSDWSCVLRLRCCKQSSSSEFTISSVEAAKKKVMLQSLDGLAQIASYLGYDGVKGCFGQVAGDDFVANGTAWVAKKCMHDDSPQLKIGYEDWKFRRSGLSYLMQETIDLPPEEIESGVFINDGPVPILETVTQRHKMLRTVRHTLMSPWEGADMLGVKLIYYPEWMTGDFRGLFNFDITTERDKEITKEINNTTKWIKRDTELQPNTTSRWTAKLYKKLTTQHYQVTVRIDCSAKFEGRLRNEIAQLCVCSDSLKRYTHRNEDDVLYQFGGENRPFYLALSDEKKAWDNWISDRQMMGKLVEELADHERYEFVLEGKFEETYSYNIDIEFNDTDTRLDASA</sequence>
<proteinExistence type="inferred from homology"/>
<evidence type="ECO:0000256" key="1">
    <source>
        <dbReference type="ARBA" id="ARBA00009831"/>
    </source>
</evidence>
<gene>
    <name evidence="6" type="primary">LOC101852190</name>
</gene>
<keyword evidence="2" id="KW-1015">Disulfide bond</keyword>
<evidence type="ECO:0000313" key="5">
    <source>
        <dbReference type="Proteomes" id="UP000694888"/>
    </source>
</evidence>
<evidence type="ECO:0000256" key="3">
    <source>
        <dbReference type="SAM" id="SignalP"/>
    </source>
</evidence>
<dbReference type="GeneID" id="101852190"/>
<feature type="signal peptide" evidence="3">
    <location>
        <begin position="1"/>
        <end position="32"/>
    </location>
</feature>
<comment type="similarity">
    <text evidence="1">Belongs to the aerolysin family.</text>
</comment>
<dbReference type="RefSeq" id="XP_005102296.1">
    <property type="nucleotide sequence ID" value="XM_005102239.3"/>
</dbReference>